<evidence type="ECO:0000256" key="1">
    <source>
        <dbReference type="SAM" id="Phobius"/>
    </source>
</evidence>
<feature type="transmembrane region" description="Helical" evidence="1">
    <location>
        <begin position="12"/>
        <end position="34"/>
    </location>
</feature>
<comment type="caution">
    <text evidence="2">The sequence shown here is derived from an EMBL/GenBank/DDBJ whole genome shotgun (WGS) entry which is preliminary data.</text>
</comment>
<evidence type="ECO:0000313" key="2">
    <source>
        <dbReference type="EMBL" id="SAL65079.1"/>
    </source>
</evidence>
<name>A0A158J9F7_9BURK</name>
<organism evidence="2 3">
    <name type="scientific">Caballeronia humi</name>
    <dbReference type="NCBI Taxonomy" id="326474"/>
    <lineage>
        <taxon>Bacteria</taxon>
        <taxon>Pseudomonadati</taxon>
        <taxon>Pseudomonadota</taxon>
        <taxon>Betaproteobacteria</taxon>
        <taxon>Burkholderiales</taxon>
        <taxon>Burkholderiaceae</taxon>
        <taxon>Caballeronia</taxon>
    </lineage>
</organism>
<gene>
    <name evidence="2" type="ORF">AWB65_06134</name>
</gene>
<keyword evidence="3" id="KW-1185">Reference proteome</keyword>
<sequence length="68" mass="7281">MRSSRSFEGEHSLRILAIFSMLMAFASISTDLYLPALPPVVAALRAGHGAVELTISGYLIVSSLGQCR</sequence>
<keyword evidence="1" id="KW-1133">Transmembrane helix</keyword>
<dbReference type="RefSeq" id="WP_200821835.1">
    <property type="nucleotide sequence ID" value="NZ_FCNW02000066.1"/>
</dbReference>
<keyword evidence="1" id="KW-0812">Transmembrane</keyword>
<protein>
    <submittedName>
        <fullName evidence="2">Bicyclomycin/multidrug efflux system</fullName>
    </submittedName>
</protein>
<keyword evidence="1" id="KW-0472">Membrane</keyword>
<dbReference type="AlphaFoldDB" id="A0A158J9F7"/>
<proteinExistence type="predicted"/>
<dbReference type="Proteomes" id="UP000054977">
    <property type="component" value="Unassembled WGS sequence"/>
</dbReference>
<reference evidence="2" key="1">
    <citation type="submission" date="2016-01" db="EMBL/GenBank/DDBJ databases">
        <authorList>
            <person name="Peeters C."/>
        </authorList>
    </citation>
    <scope>NUCLEOTIDE SEQUENCE [LARGE SCALE GENOMIC DNA]</scope>
    <source>
        <strain evidence="2">LMG 22934</strain>
    </source>
</reference>
<accession>A0A158J9F7</accession>
<evidence type="ECO:0000313" key="3">
    <source>
        <dbReference type="Proteomes" id="UP000054977"/>
    </source>
</evidence>
<dbReference type="EMBL" id="FCNW02000066">
    <property type="protein sequence ID" value="SAL65079.1"/>
    <property type="molecule type" value="Genomic_DNA"/>
</dbReference>
<dbReference type="Gene3D" id="1.20.1720.10">
    <property type="entry name" value="Multidrug resistance protein D"/>
    <property type="match status" value="1"/>
</dbReference>
<dbReference type="STRING" id="326474.AWB65_06134"/>